<protein>
    <submittedName>
        <fullName evidence="1">SFRICE_017717</fullName>
    </submittedName>
</protein>
<proteinExistence type="predicted"/>
<gene>
    <name evidence="1" type="ORF">SFRICE_017717</name>
</gene>
<reference evidence="1" key="1">
    <citation type="submission" date="2016-07" db="EMBL/GenBank/DDBJ databases">
        <authorList>
            <person name="Bretaudeau A."/>
        </authorList>
    </citation>
    <scope>NUCLEOTIDE SEQUENCE</scope>
    <source>
        <strain evidence="1">Rice</strain>
        <tissue evidence="1">Whole body</tissue>
    </source>
</reference>
<organism evidence="1">
    <name type="scientific">Spodoptera frugiperda</name>
    <name type="common">Fall armyworm</name>
    <dbReference type="NCBI Taxonomy" id="7108"/>
    <lineage>
        <taxon>Eukaryota</taxon>
        <taxon>Metazoa</taxon>
        <taxon>Ecdysozoa</taxon>
        <taxon>Arthropoda</taxon>
        <taxon>Hexapoda</taxon>
        <taxon>Insecta</taxon>
        <taxon>Pterygota</taxon>
        <taxon>Neoptera</taxon>
        <taxon>Endopterygota</taxon>
        <taxon>Lepidoptera</taxon>
        <taxon>Glossata</taxon>
        <taxon>Ditrysia</taxon>
        <taxon>Noctuoidea</taxon>
        <taxon>Noctuidae</taxon>
        <taxon>Amphipyrinae</taxon>
        <taxon>Spodoptera</taxon>
    </lineage>
</organism>
<name>A0A2H1WGV0_SPOFR</name>
<dbReference type="EMBL" id="ODYU01008572">
    <property type="protein sequence ID" value="SOQ52288.1"/>
    <property type="molecule type" value="Genomic_DNA"/>
</dbReference>
<accession>A0A2H1WGV0</accession>
<evidence type="ECO:0000313" key="1">
    <source>
        <dbReference type="EMBL" id="SOQ52288.1"/>
    </source>
</evidence>
<sequence>MYPVKNGKACDLAPVFKALKPGLHKRIIIDELLGTPYMLSRCGCCEYLHPHPHVRNIRIDLGIRIRICIRINRCGADADANVLQIFVKIRFRIRIRGCLPPRIRIRILIRGCEKISIRNNPASSDIDIELVLKIPTLPASRSNLFGLSCSPLGPVISGDRILGHNTAKHPTTITSTNIVFRGPNTSSFGILSSCFRIVSSRTYTASRTLREHRRV</sequence>
<dbReference type="AlphaFoldDB" id="A0A2H1WGV0"/>